<feature type="transmembrane region" description="Helical" evidence="1">
    <location>
        <begin position="93"/>
        <end position="115"/>
    </location>
</feature>
<feature type="transmembrane region" description="Helical" evidence="1">
    <location>
        <begin position="238"/>
        <end position="258"/>
    </location>
</feature>
<keyword evidence="1" id="KW-0472">Membrane</keyword>
<feature type="transmembrane region" description="Helical" evidence="1">
    <location>
        <begin position="127"/>
        <end position="148"/>
    </location>
</feature>
<evidence type="ECO:0000313" key="2">
    <source>
        <dbReference type="EMBL" id="AHI20639.1"/>
    </source>
</evidence>
<dbReference type="RefSeq" id="WP_006823429.1">
    <property type="nucleotide sequence ID" value="NZ_CP004350.1"/>
</dbReference>
<evidence type="ECO:0000256" key="1">
    <source>
        <dbReference type="SAM" id="Phobius"/>
    </source>
</evidence>
<keyword evidence="3" id="KW-1185">Reference proteome</keyword>
<dbReference type="EMBL" id="CP004350">
    <property type="protein sequence ID" value="AHI20639.1"/>
    <property type="molecule type" value="Genomic_DNA"/>
</dbReference>
<name>A0ABM5PRI8_9CORY</name>
<proteinExistence type="predicted"/>
<accession>A0ABM5PRI8</accession>
<reference evidence="3" key="1">
    <citation type="submission" date="2013-02" db="EMBL/GenBank/DDBJ databases">
        <title>The complete genome sequence of Corynebacterium casei LMG S-19264 (=DSM 44701).</title>
        <authorList>
            <person name="Ruckert C."/>
            <person name="Albersmeier A."/>
            <person name="Kalinowski J."/>
        </authorList>
    </citation>
    <scope>NUCLEOTIDE SEQUENCE [LARGE SCALE GENOMIC DNA]</scope>
    <source>
        <strain evidence="3">LMG S-19264</strain>
    </source>
</reference>
<feature type="transmembrane region" description="Helical" evidence="1">
    <location>
        <begin position="205"/>
        <end position="226"/>
    </location>
</feature>
<gene>
    <name evidence="2" type="ORF">CCASEI_10420</name>
</gene>
<feature type="transmembrane region" description="Helical" evidence="1">
    <location>
        <begin position="12"/>
        <end position="31"/>
    </location>
</feature>
<evidence type="ECO:0000313" key="3">
    <source>
        <dbReference type="Proteomes" id="UP000019226"/>
    </source>
</evidence>
<feature type="transmembrane region" description="Helical" evidence="1">
    <location>
        <begin position="51"/>
        <end position="72"/>
    </location>
</feature>
<keyword evidence="1" id="KW-1133">Transmembrane helix</keyword>
<sequence length="438" mass="47152">MIVRKLGSPALPALGLISLAVALGFSLYYSITGFSVSYVRWPDIDSTVRWLTFLSGTFVSICSAYNAASLAAPRVITNTGLGKITPFSQLVRVALTLSVYSILMLVLGQLPLILRATVDNESFPVEFILTVITCATFTFSMSLVAVFVGKALSAFPSTIAAIVMAPIAYFVFVIATNSQSVWALVPARAPYQGLFNQFNVYNHFVPMPLAICAAGLLVLLLWVVIYKMRNQPVARQSGVAISGIALVSVLLIGVQGTIGQPHQAENDVCKTTNNGSVICVNQADQLALPDMVEEANAMLTLAPAETAPVNMNEYNSGSLRKDPDSKILRIVGDERKADYSDFAMHIVGSSNCTTANSEGAYVAERVAAYLITESGATSKNLESYGYLYMAVNEDGEIREAYNPLDEASHEMASAFLSSHWDEIHSCNGTYEMLDAVTG</sequence>
<protein>
    <recommendedName>
        <fullName evidence="4">ABC transporter permease</fullName>
    </recommendedName>
</protein>
<dbReference type="GeneID" id="82878194"/>
<feature type="transmembrane region" description="Helical" evidence="1">
    <location>
        <begin position="160"/>
        <end position="185"/>
    </location>
</feature>
<dbReference type="Proteomes" id="UP000019226">
    <property type="component" value="Chromosome"/>
</dbReference>
<evidence type="ECO:0008006" key="4">
    <source>
        <dbReference type="Google" id="ProtNLM"/>
    </source>
</evidence>
<keyword evidence="1" id="KW-0812">Transmembrane</keyword>
<organism evidence="2 3">
    <name type="scientific">Corynebacterium casei LMG S-19264</name>
    <dbReference type="NCBI Taxonomy" id="1285583"/>
    <lineage>
        <taxon>Bacteria</taxon>
        <taxon>Bacillati</taxon>
        <taxon>Actinomycetota</taxon>
        <taxon>Actinomycetes</taxon>
        <taxon>Mycobacteriales</taxon>
        <taxon>Corynebacteriaceae</taxon>
        <taxon>Corynebacterium</taxon>
    </lineage>
</organism>